<dbReference type="GO" id="GO:0016788">
    <property type="term" value="F:hydrolase activity, acting on ester bonds"/>
    <property type="evidence" value="ECO:0007669"/>
    <property type="project" value="InterPro"/>
</dbReference>
<dbReference type="PANTHER" id="PTHR10039:SF16">
    <property type="entry name" value="GPI INOSITOL-DEACYLASE"/>
    <property type="match status" value="1"/>
</dbReference>
<sequence length="1659" mass="183512">MVSSMFCRDTLGVFSNHVLTGISSQSLGRFRRSRDRKSTFDISFPIRQLTAHSPEGSDLSRATTIVDDGVDDAKGPLGLNTLHAPPGPTFDLVLVHGLGGGSRKTWSKTTSLKDYWPAEWLPKDPAFTNVRIHSYGYNSDWTKRNDNCLNVHHIGKAFLGDLATSPHIDGSNTNLVLIGHSMGGLVVKKTYMLARQDPLYQALAARVRAIFFLGTPHRGSDSAKLLKNILQVASSAPAYVTDLVRGSGAIQSINDEFRQYSADVELWSLYETQKLAAKGFSTLIVDPESATLGYREERQIPINADHRSICKFDTPLDPNYVTLRNALASSIRGIAEAELTAAQITQQSTIQDLADFLSISDNVDDDFFTVQDARVDGTCRWLLDKSGYQNWKNADSDSPSILWIDGKPATGKTVLSGFAIDDIFEAGSPCSYYFFKHSEKSKSKLSSCLRTLAFQMAMQDAGVLAKLSELQKTNPNLDLESERSIWRSLFISGILPAMSKPHFWVLDALDECSNAKSLFESILCKMDGSAQPLKILVTSRETPELLTSFTALGPKRVLREQISTEETLPDIERLVTSKAQFIIAEDDQSRGRLVKRIIDKSKGSFLWTQLVLDELADTFSEEAVKQVLDEVPRGMEQLYHRALETMSRETRGKPIIKAVLEWTTCALRPLTILELNVCLEIQLRDRFPQLQDTIAALCGQLVSVDKLQRVQIIHETAREFLLDEGLRSDFAIDRVQAHTNMAQVCLTFLTGNELRPARMQRRLSTSQPVTKKWSALYAYACTAFSYHLSKADPSRNDLLSLLDTFLKANILTWIDHTAQGKSLGPMVRSAKELKTYTERCMAERSPLRRDLQRMKTWTKDLQRIAAKFSAALLTSPSAIYSLILPFCPEQSAIHDTSPNGKRISIVGLANLQWDDRLSCINLRQEKTSAICYGEEFLAVGVTGGRVGLYHPTSCQEYRSLNHCELVRQLAFKANSNLLATCGLKSIRIWNIRTGELLQTFPAPRKCVGLWFDEDHLVAVSSKNEIWSWDIENEGSASKRPMVRVNDSHNTDCEAIRQVPAAVSVGIAHKMLAVAYSGKPIVLWYLQDDQFYGYCGKKLVDGETAAHPIQALQFNPNPNIELLAASYLDGDLVIIDPFSDHEIERKRASCHTLSASADGRLLAGGGGGGVIQIFEFDTLKLLYKVRTSDLWIKSLAFSLDGKNLADLRGSQCNVWMPPVLLAGSMEDDVSVDTSNTFNDTPQIEQRAKIECVAITSDGVICGKDDGSVTFHDIRGEKLPETLYSHKAAVQILSWVELARTILSVCVSNRVLAWSLGDMKSVAGHQCLLDIRPDYGGNTITHILAGYPSKKLILSTRTTDHLWDMEITAEKSHRTYDSESRTRIWVQQPASSEHVVCVRSTSVDVYPWNAWSAMPVLRIALGITVEGLQLKSRPLFYGVKGTHMLIELEEIDGSADTKLILAFDLSREGLSMPETPRKLMAAPAPALSSSAASAQDHLTQIPTVTVSPTPCLIHPTEAPSGIIASYPEEIIRRIAHVIGIQGHGNRSRLVFLDSNSWVCSTSLPGNDTAPRQRETHDAKSQSLSCTRHFFIPYDWLSGVRHMIGGVARGQDVVFAKDGDVAIVKGGFDFEERVDVSAASPASGSHGGNSGVRAGLLRVPTT</sequence>
<dbReference type="GeneID" id="6188886"/>
<keyword evidence="4" id="KW-0653">Protein transport</keyword>
<dbReference type="InterPro" id="IPR054471">
    <property type="entry name" value="GPIID_WHD"/>
</dbReference>
<dbReference type="SUPFAM" id="SSF53474">
    <property type="entry name" value="alpha/beta-Hydrolases"/>
    <property type="match status" value="1"/>
</dbReference>
<reference evidence="9" key="2">
    <citation type="submission" date="2008-07" db="EMBL/GenBank/DDBJ databases">
        <authorList>
            <person name="Genoscope - CEA"/>
        </authorList>
    </citation>
    <scope>NUCLEOTIDE SEQUENCE</scope>
    <source>
        <strain evidence="9">S mat+</strain>
    </source>
</reference>
<dbReference type="PANTHER" id="PTHR10039">
    <property type="entry name" value="AMELOGENIN"/>
    <property type="match status" value="1"/>
</dbReference>
<dbReference type="HOGENOM" id="CLU_001384_1_0_1"/>
<feature type="domain" description="GPI inositol-deacylase PGAP1-like alpha/beta" evidence="6">
    <location>
        <begin position="93"/>
        <end position="220"/>
    </location>
</feature>
<protein>
    <recommendedName>
        <fullName evidence="2 4">GPI inositol-deacylase</fullName>
        <ecNumber evidence="4">3.1.-.-</ecNumber>
    </recommendedName>
</protein>
<keyword evidence="4" id="KW-0472">Membrane</keyword>
<comment type="function">
    <text evidence="1 4">Involved in inositol deacylation of GPI-anchored proteins which plays important roles in the quality control and ER-associated degradation of GPI-anchored proteins.</text>
</comment>
<dbReference type="SUPFAM" id="SSF50978">
    <property type="entry name" value="WD40 repeat-like"/>
    <property type="match status" value="1"/>
</dbReference>
<evidence type="ECO:0000256" key="5">
    <source>
        <dbReference type="SAM" id="MobiDB-lite"/>
    </source>
</evidence>
<evidence type="ECO:0000313" key="10">
    <source>
        <dbReference type="EMBL" id="CDP29871.1"/>
    </source>
</evidence>
<dbReference type="Pfam" id="PF24883">
    <property type="entry name" value="NPHP3_N"/>
    <property type="match status" value="1"/>
</dbReference>
<evidence type="ECO:0000313" key="11">
    <source>
        <dbReference type="Proteomes" id="UP000001197"/>
    </source>
</evidence>
<dbReference type="KEGG" id="pan:PODANSg1589"/>
<evidence type="ECO:0000256" key="2">
    <source>
        <dbReference type="ARBA" id="ARBA00015856"/>
    </source>
</evidence>
<dbReference type="Gene3D" id="2.130.10.10">
    <property type="entry name" value="YVTN repeat-like/Quinoprotein amine dehydrogenase"/>
    <property type="match status" value="2"/>
</dbReference>
<comment type="subcellular location">
    <subcellularLocation>
        <location evidence="4">Endoplasmic reticulum membrane</location>
    </subcellularLocation>
</comment>
<dbReference type="EMBL" id="CU633865">
    <property type="protein sequence ID" value="CAP64474.1"/>
    <property type="molecule type" value="Genomic_DNA"/>
</dbReference>
<proteinExistence type="inferred from homology"/>
<dbReference type="InterPro" id="IPR029058">
    <property type="entry name" value="AB_hydrolase_fold"/>
</dbReference>
<evidence type="ECO:0000259" key="7">
    <source>
        <dbReference type="Pfam" id="PF22939"/>
    </source>
</evidence>
<evidence type="ECO:0000256" key="4">
    <source>
        <dbReference type="RuleBase" id="RU365011"/>
    </source>
</evidence>
<gene>
    <name evidence="9" type="ORF">PODANS_5_7640</name>
</gene>
<dbReference type="InterPro" id="IPR012908">
    <property type="entry name" value="PGAP1-ab_dom-like"/>
</dbReference>
<dbReference type="InterPro" id="IPR001680">
    <property type="entry name" value="WD40_rpt"/>
</dbReference>
<dbReference type="Proteomes" id="UP000001197">
    <property type="component" value="Chromosome 5"/>
</dbReference>
<keyword evidence="4" id="KW-0256">Endoplasmic reticulum</keyword>
<keyword evidence="4" id="KW-0813">Transport</keyword>
<dbReference type="OrthoDB" id="194358at2759"/>
<dbReference type="InterPro" id="IPR015943">
    <property type="entry name" value="WD40/YVTN_repeat-like_dom_sf"/>
</dbReference>
<dbReference type="Pfam" id="PF22939">
    <property type="entry name" value="WHD_GPIID"/>
    <property type="match status" value="1"/>
</dbReference>
<dbReference type="eggNOG" id="KOG2029">
    <property type="taxonomic scope" value="Eukaryota"/>
</dbReference>
<dbReference type="GO" id="GO:0005789">
    <property type="term" value="C:endoplasmic reticulum membrane"/>
    <property type="evidence" value="ECO:0007669"/>
    <property type="project" value="UniProtKB-SubCell"/>
</dbReference>
<dbReference type="Gene3D" id="3.40.50.1820">
    <property type="entry name" value="alpha/beta hydrolase"/>
    <property type="match status" value="1"/>
</dbReference>
<dbReference type="EMBL" id="FO904940">
    <property type="protein sequence ID" value="CDP29871.1"/>
    <property type="molecule type" value="Genomic_DNA"/>
</dbReference>
<evidence type="ECO:0000313" key="9">
    <source>
        <dbReference type="EMBL" id="CAP64474.1"/>
    </source>
</evidence>
<dbReference type="SMART" id="SM00320">
    <property type="entry name" value="WD40"/>
    <property type="match status" value="6"/>
</dbReference>
<reference evidence="10" key="4">
    <citation type="submission" date="2015-04" db="EMBL/GenBank/DDBJ databases">
        <title>Maintaining two mating types: Structure of the mating type locus and its role in heterokaryosis in Podospora anserina.</title>
        <authorList>
            <person name="Grognet P."/>
            <person name="Bidard F."/>
            <person name="Kuchly C."/>
            <person name="Chan Ho Tong L."/>
            <person name="Coppin E."/>
            <person name="Ait Benkhali J."/>
            <person name="Couloux A."/>
            <person name="Wincker P."/>
            <person name="Debuchy R."/>
            <person name="Silar P."/>
        </authorList>
    </citation>
    <scope>NUCLEOTIDE SEQUENCE</scope>
</reference>
<dbReference type="InterPro" id="IPR027417">
    <property type="entry name" value="P-loop_NTPase"/>
</dbReference>
<dbReference type="InterPro" id="IPR056884">
    <property type="entry name" value="NPHP3-like_N"/>
</dbReference>
<reference evidence="11" key="3">
    <citation type="journal article" date="2014" name="Genetics">
        <title>Maintaining two mating types: Structure of the mating type locus and its role in heterokaryosis in Podospora anserina.</title>
        <authorList>
            <person name="Grognet P."/>
            <person name="Bidard F."/>
            <person name="Kuchly C."/>
            <person name="Tong L.C.H."/>
            <person name="Coppin E."/>
            <person name="Benkhali J.A."/>
            <person name="Couloux A."/>
            <person name="Wincker P."/>
            <person name="Debuchy R."/>
            <person name="Silar P."/>
        </authorList>
    </citation>
    <scope>GENOME REANNOTATION</scope>
    <source>
        <strain evidence="11">S / ATCC MYA-4624 / DSM 980 / FGSC 10383</strain>
    </source>
</reference>
<evidence type="ECO:0000256" key="3">
    <source>
        <dbReference type="ARBA" id="ARBA00022737"/>
    </source>
</evidence>
<feature type="region of interest" description="Disordered" evidence="5">
    <location>
        <begin position="1636"/>
        <end position="1659"/>
    </location>
</feature>
<dbReference type="SUPFAM" id="SSF52540">
    <property type="entry name" value="P-loop containing nucleoside triphosphate hydrolases"/>
    <property type="match status" value="1"/>
</dbReference>
<dbReference type="RefSeq" id="XP_001904567.1">
    <property type="nucleotide sequence ID" value="XM_001904532.1"/>
</dbReference>
<feature type="domain" description="GPI inositol-deacylase winged helix" evidence="7">
    <location>
        <begin position="643"/>
        <end position="733"/>
    </location>
</feature>
<evidence type="ECO:0000259" key="6">
    <source>
        <dbReference type="Pfam" id="PF07819"/>
    </source>
</evidence>
<dbReference type="VEuPathDB" id="FungiDB:PODANS_5_7640"/>
<dbReference type="GO" id="GO:0015031">
    <property type="term" value="P:protein transport"/>
    <property type="evidence" value="ECO:0007669"/>
    <property type="project" value="UniProtKB-KW"/>
</dbReference>
<dbReference type="InterPro" id="IPR036322">
    <property type="entry name" value="WD40_repeat_dom_sf"/>
</dbReference>
<name>B2AKM1_PODAN</name>
<dbReference type="EC" id="3.1.-.-" evidence="4"/>
<reference evidence="9 11" key="1">
    <citation type="journal article" date="2008" name="Genome Biol.">
        <title>The genome sequence of the model ascomycete fungus Podospora anserina.</title>
        <authorList>
            <person name="Espagne E."/>
            <person name="Lespinet O."/>
            <person name="Malagnac F."/>
            <person name="Da Silva C."/>
            <person name="Jaillon O."/>
            <person name="Porcel B.M."/>
            <person name="Couloux A."/>
            <person name="Aury J.-M."/>
            <person name="Segurens B."/>
            <person name="Poulain J."/>
            <person name="Anthouard V."/>
            <person name="Grossetete S."/>
            <person name="Khalili H."/>
            <person name="Coppin E."/>
            <person name="Dequard-Chablat M."/>
            <person name="Picard M."/>
            <person name="Contamine V."/>
            <person name="Arnaise S."/>
            <person name="Bourdais A."/>
            <person name="Berteaux-Lecellier V."/>
            <person name="Gautheret D."/>
            <person name="de Vries R.P."/>
            <person name="Battaglia E."/>
            <person name="Coutinho P.M."/>
            <person name="Danchin E.G.J."/>
            <person name="Henrissat B."/>
            <person name="El Khoury R."/>
            <person name="Sainsard-Chanet A."/>
            <person name="Boivin A."/>
            <person name="Pinan-Lucarre B."/>
            <person name="Sellem C.H."/>
            <person name="Debuchy R."/>
            <person name="Wincker P."/>
            <person name="Weissenbach J."/>
            <person name="Silar P."/>
        </authorList>
    </citation>
    <scope>NUCLEOTIDE SEQUENCE [LARGE SCALE GENOMIC DNA]</scope>
    <source>
        <strain evidence="11">S / ATCC MYA-4624 / DSM 980 / FGSC 10383</strain>
        <strain evidence="9">S mat+</strain>
    </source>
</reference>
<evidence type="ECO:0000259" key="8">
    <source>
        <dbReference type="Pfam" id="PF24883"/>
    </source>
</evidence>
<comment type="similarity">
    <text evidence="4">Belongs to the GPI inositol-deacylase family.</text>
</comment>
<accession>B2AKM1</accession>
<keyword evidence="4" id="KW-0378">Hydrolase</keyword>
<dbReference type="Pfam" id="PF07819">
    <property type="entry name" value="PGAP1"/>
    <property type="match status" value="1"/>
</dbReference>
<dbReference type="Pfam" id="PF00400">
    <property type="entry name" value="WD40"/>
    <property type="match status" value="1"/>
</dbReference>
<keyword evidence="3" id="KW-0677">Repeat</keyword>
<evidence type="ECO:0000256" key="1">
    <source>
        <dbReference type="ARBA" id="ARBA00003496"/>
    </source>
</evidence>
<organism evidence="9">
    <name type="scientific">Podospora anserina (strain S / ATCC MYA-4624 / DSM 980 / FGSC 10383)</name>
    <name type="common">Pleurage anserina</name>
    <dbReference type="NCBI Taxonomy" id="515849"/>
    <lineage>
        <taxon>Eukaryota</taxon>
        <taxon>Fungi</taxon>
        <taxon>Dikarya</taxon>
        <taxon>Ascomycota</taxon>
        <taxon>Pezizomycotina</taxon>
        <taxon>Sordariomycetes</taxon>
        <taxon>Sordariomycetidae</taxon>
        <taxon>Sordariales</taxon>
        <taxon>Podosporaceae</taxon>
        <taxon>Podospora</taxon>
        <taxon>Podospora anserina</taxon>
    </lineage>
</organism>
<keyword evidence="11" id="KW-1185">Reference proteome</keyword>
<feature type="domain" description="Nephrocystin 3-like N-terminal" evidence="8">
    <location>
        <begin position="377"/>
        <end position="540"/>
    </location>
</feature>
<dbReference type="Gene3D" id="3.40.50.300">
    <property type="entry name" value="P-loop containing nucleotide triphosphate hydrolases"/>
    <property type="match status" value="1"/>
</dbReference>